<dbReference type="EMBL" id="CAJPWZ010003236">
    <property type="protein sequence ID" value="CAG2254282.1"/>
    <property type="molecule type" value="Genomic_DNA"/>
</dbReference>
<keyword evidence="2 3" id="KW-0040">ANK repeat</keyword>
<accession>A0A8S3VKX2</accession>
<evidence type="ECO:0000313" key="4">
    <source>
        <dbReference type="EMBL" id="CAG2254282.1"/>
    </source>
</evidence>
<dbReference type="Pfam" id="PF12796">
    <property type="entry name" value="Ank_2"/>
    <property type="match status" value="1"/>
</dbReference>
<sequence length="276" mass="31877">MASKDNTDNKRLLELVKAKNSKEVLVLLKQNVDIGYIDEEGETAVFYAVKHNQLQVLPALVAFGADFNIQDNNNKSPLSLAVDKKLIDICKFLCDIGAEVDITEWGLALMNINMLRGQDRTILELVKEHNTKMKARSYGLIKQKLIHVGKDYDKKILSDFGAEVEFSTHTNSFNFFISKLSPDYSPVSKYLENKQRIFSDIYYTKCWGNAKMSTQMKLMVPGHTRGKKAVNGERKLEIYVMVKKIGLQLSLVPEWRLQRKAKERFKYWKIDRKFKE</sequence>
<organism evidence="4 5">
    <name type="scientific">Mytilus edulis</name>
    <name type="common">Blue mussel</name>
    <dbReference type="NCBI Taxonomy" id="6550"/>
    <lineage>
        <taxon>Eukaryota</taxon>
        <taxon>Metazoa</taxon>
        <taxon>Spiralia</taxon>
        <taxon>Lophotrochozoa</taxon>
        <taxon>Mollusca</taxon>
        <taxon>Bivalvia</taxon>
        <taxon>Autobranchia</taxon>
        <taxon>Pteriomorphia</taxon>
        <taxon>Mytilida</taxon>
        <taxon>Mytiloidea</taxon>
        <taxon>Mytilidae</taxon>
        <taxon>Mytilinae</taxon>
        <taxon>Mytilus</taxon>
    </lineage>
</organism>
<evidence type="ECO:0000256" key="3">
    <source>
        <dbReference type="PROSITE-ProRule" id="PRU00023"/>
    </source>
</evidence>
<dbReference type="PROSITE" id="PS50088">
    <property type="entry name" value="ANK_REPEAT"/>
    <property type="match status" value="1"/>
</dbReference>
<keyword evidence="5" id="KW-1185">Reference proteome</keyword>
<dbReference type="SMART" id="SM00248">
    <property type="entry name" value="ANK"/>
    <property type="match status" value="2"/>
</dbReference>
<evidence type="ECO:0000256" key="2">
    <source>
        <dbReference type="ARBA" id="ARBA00023043"/>
    </source>
</evidence>
<comment type="caution">
    <text evidence="4">The sequence shown here is derived from an EMBL/GenBank/DDBJ whole genome shotgun (WGS) entry which is preliminary data.</text>
</comment>
<dbReference type="SUPFAM" id="SSF48403">
    <property type="entry name" value="Ankyrin repeat"/>
    <property type="match status" value="1"/>
</dbReference>
<dbReference type="InterPro" id="IPR036770">
    <property type="entry name" value="Ankyrin_rpt-contain_sf"/>
</dbReference>
<dbReference type="AlphaFoldDB" id="A0A8S3VKX2"/>
<dbReference type="Proteomes" id="UP000683360">
    <property type="component" value="Unassembled WGS sequence"/>
</dbReference>
<dbReference type="OrthoDB" id="10257076at2759"/>
<dbReference type="InterPro" id="IPR002110">
    <property type="entry name" value="Ankyrin_rpt"/>
</dbReference>
<evidence type="ECO:0000313" key="5">
    <source>
        <dbReference type="Proteomes" id="UP000683360"/>
    </source>
</evidence>
<gene>
    <name evidence="4" type="ORF">MEDL_65781</name>
</gene>
<feature type="repeat" description="ANK" evidence="3">
    <location>
        <begin position="40"/>
        <end position="72"/>
    </location>
</feature>
<dbReference type="PANTHER" id="PTHR24198">
    <property type="entry name" value="ANKYRIN REPEAT AND PROTEIN KINASE DOMAIN-CONTAINING PROTEIN"/>
    <property type="match status" value="1"/>
</dbReference>
<dbReference type="Gene3D" id="1.25.40.20">
    <property type="entry name" value="Ankyrin repeat-containing domain"/>
    <property type="match status" value="1"/>
</dbReference>
<evidence type="ECO:0008006" key="6">
    <source>
        <dbReference type="Google" id="ProtNLM"/>
    </source>
</evidence>
<protein>
    <recommendedName>
        <fullName evidence="6">Ankyrin repeat domain-containing protein</fullName>
    </recommendedName>
</protein>
<keyword evidence="1" id="KW-0677">Repeat</keyword>
<name>A0A8S3VKX2_MYTED</name>
<reference evidence="4" key="1">
    <citation type="submission" date="2021-03" db="EMBL/GenBank/DDBJ databases">
        <authorList>
            <person name="Bekaert M."/>
        </authorList>
    </citation>
    <scope>NUCLEOTIDE SEQUENCE</scope>
</reference>
<proteinExistence type="predicted"/>
<dbReference type="PANTHER" id="PTHR24198:SF165">
    <property type="entry name" value="ANKYRIN REPEAT-CONTAINING PROTEIN-RELATED"/>
    <property type="match status" value="1"/>
</dbReference>
<evidence type="ECO:0000256" key="1">
    <source>
        <dbReference type="ARBA" id="ARBA00022737"/>
    </source>
</evidence>
<dbReference type="PROSITE" id="PS50297">
    <property type="entry name" value="ANK_REP_REGION"/>
    <property type="match status" value="1"/>
</dbReference>